<comment type="caution">
    <text evidence="1">The sequence shown here is derived from an EMBL/GenBank/DDBJ whole genome shotgun (WGS) entry which is preliminary data.</text>
</comment>
<accession>A0AAV1IG24</accession>
<evidence type="ECO:0000313" key="2">
    <source>
        <dbReference type="Proteomes" id="UP001314263"/>
    </source>
</evidence>
<protein>
    <submittedName>
        <fullName evidence="1">Uncharacterized protein</fullName>
    </submittedName>
</protein>
<organism evidence="1 2">
    <name type="scientific">Coccomyxa viridis</name>
    <dbReference type="NCBI Taxonomy" id="1274662"/>
    <lineage>
        <taxon>Eukaryota</taxon>
        <taxon>Viridiplantae</taxon>
        <taxon>Chlorophyta</taxon>
        <taxon>core chlorophytes</taxon>
        <taxon>Trebouxiophyceae</taxon>
        <taxon>Trebouxiophyceae incertae sedis</taxon>
        <taxon>Coccomyxaceae</taxon>
        <taxon>Coccomyxa</taxon>
    </lineage>
</organism>
<sequence length="65" mass="6249">MRRARLEPRAAAVGLGVVGASGLAGQLGHSSARLRGVPATAADSGAGLGLCEACRSEGLQCGSGS</sequence>
<name>A0AAV1IG24_9CHLO</name>
<proteinExistence type="predicted"/>
<dbReference type="EMBL" id="CAUYUE010000014">
    <property type="protein sequence ID" value="CAK0786273.1"/>
    <property type="molecule type" value="Genomic_DNA"/>
</dbReference>
<keyword evidence="2" id="KW-1185">Reference proteome</keyword>
<evidence type="ECO:0000313" key="1">
    <source>
        <dbReference type="EMBL" id="CAK0786273.1"/>
    </source>
</evidence>
<dbReference type="Proteomes" id="UP001314263">
    <property type="component" value="Unassembled WGS sequence"/>
</dbReference>
<dbReference type="AlphaFoldDB" id="A0AAV1IG24"/>
<gene>
    <name evidence="1" type="ORF">CVIRNUC_009486</name>
</gene>
<reference evidence="1 2" key="1">
    <citation type="submission" date="2023-10" db="EMBL/GenBank/DDBJ databases">
        <authorList>
            <person name="Maclean D."/>
            <person name="Macfadyen A."/>
        </authorList>
    </citation>
    <scope>NUCLEOTIDE SEQUENCE [LARGE SCALE GENOMIC DNA]</scope>
</reference>